<dbReference type="PANTHER" id="PTHR10788:SF106">
    <property type="entry name" value="BCDNA.GH08860"/>
    <property type="match status" value="1"/>
</dbReference>
<protein>
    <recommendedName>
        <fullName evidence="2">alpha,alpha-trehalose-phosphate synthase (UDP-forming)</fullName>
        <ecNumber evidence="2">2.4.1.15</ecNumber>
    </recommendedName>
    <alternativeName>
        <fullName evidence="6">UDP-glucose-glucosephosphate glucosyltransferase</fullName>
    </alternativeName>
</protein>
<evidence type="ECO:0000256" key="4">
    <source>
        <dbReference type="ARBA" id="ARBA00022679"/>
    </source>
</evidence>
<dbReference type="InterPro" id="IPR001830">
    <property type="entry name" value="Glyco_trans_20"/>
</dbReference>
<feature type="compositionally biased region" description="Low complexity" evidence="8">
    <location>
        <begin position="555"/>
        <end position="564"/>
    </location>
</feature>
<keyword evidence="10" id="KW-1185">Reference proteome</keyword>
<dbReference type="Pfam" id="PF00982">
    <property type="entry name" value="Glyco_transf_20"/>
    <property type="match status" value="1"/>
</dbReference>
<evidence type="ECO:0000256" key="6">
    <source>
        <dbReference type="ARBA" id="ARBA00029654"/>
    </source>
</evidence>
<evidence type="ECO:0000313" key="10">
    <source>
        <dbReference type="Proteomes" id="UP000215127"/>
    </source>
</evidence>
<evidence type="ECO:0000256" key="2">
    <source>
        <dbReference type="ARBA" id="ARBA00012538"/>
    </source>
</evidence>
<dbReference type="CDD" id="cd03788">
    <property type="entry name" value="GT20_TPS"/>
    <property type="match status" value="1"/>
</dbReference>
<dbReference type="GO" id="GO:0005829">
    <property type="term" value="C:cytosol"/>
    <property type="evidence" value="ECO:0007669"/>
    <property type="project" value="TreeGrafter"/>
</dbReference>
<comment type="catalytic activity">
    <reaction evidence="7">
        <text>D-glucose 6-phosphate + UDP-alpha-D-glucose = alpha,alpha-trehalose 6-phosphate + UDP + H(+)</text>
        <dbReference type="Rhea" id="RHEA:18889"/>
        <dbReference type="ChEBI" id="CHEBI:15378"/>
        <dbReference type="ChEBI" id="CHEBI:58223"/>
        <dbReference type="ChEBI" id="CHEBI:58429"/>
        <dbReference type="ChEBI" id="CHEBI:58885"/>
        <dbReference type="ChEBI" id="CHEBI:61548"/>
        <dbReference type="EC" id="2.4.1.15"/>
    </reaction>
</comment>
<dbReference type="GO" id="GO:0005946">
    <property type="term" value="C:alpha,alpha-trehalose-phosphate synthase complex (UDP-forming)"/>
    <property type="evidence" value="ECO:0007669"/>
    <property type="project" value="TreeGrafter"/>
</dbReference>
<dbReference type="FunFam" id="3.40.50.2000:FF:000007">
    <property type="entry name" value="Trehalose-6-phosphate synthase"/>
    <property type="match status" value="1"/>
</dbReference>
<dbReference type="NCBIfam" id="TIGR02400">
    <property type="entry name" value="trehalose_OtsA"/>
    <property type="match status" value="1"/>
</dbReference>
<comment type="pathway">
    <text evidence="5">Carbohydrate biosynthesis.</text>
</comment>
<keyword evidence="3" id="KW-0328">Glycosyltransferase</keyword>
<dbReference type="InterPro" id="IPR012766">
    <property type="entry name" value="Trehalose_OtsA"/>
</dbReference>
<dbReference type="EC" id="2.4.1.15" evidence="2"/>
<dbReference type="GO" id="GO:0005992">
    <property type="term" value="P:trehalose biosynthetic process"/>
    <property type="evidence" value="ECO:0007669"/>
    <property type="project" value="InterPro"/>
</dbReference>
<evidence type="ECO:0000256" key="7">
    <source>
        <dbReference type="ARBA" id="ARBA00048039"/>
    </source>
</evidence>
<organism evidence="9 10">
    <name type="scientific">Zymoseptoria tritici (strain ST99CH_3D7)</name>
    <dbReference type="NCBI Taxonomy" id="1276538"/>
    <lineage>
        <taxon>Eukaryota</taxon>
        <taxon>Fungi</taxon>
        <taxon>Dikarya</taxon>
        <taxon>Ascomycota</taxon>
        <taxon>Pezizomycotina</taxon>
        <taxon>Dothideomycetes</taxon>
        <taxon>Dothideomycetidae</taxon>
        <taxon>Mycosphaerellales</taxon>
        <taxon>Mycosphaerellaceae</taxon>
        <taxon>Zymoseptoria</taxon>
    </lineage>
</organism>
<evidence type="ECO:0000256" key="1">
    <source>
        <dbReference type="ARBA" id="ARBA00008799"/>
    </source>
</evidence>
<comment type="similarity">
    <text evidence="1">Belongs to the glycosyltransferase 20 family.</text>
</comment>
<gene>
    <name evidence="9" type="ORF">ZT3D7_G7233</name>
</gene>
<dbReference type="Gene3D" id="3.40.50.2000">
    <property type="entry name" value="Glycogen Phosphorylase B"/>
    <property type="match status" value="2"/>
</dbReference>
<keyword evidence="4" id="KW-0808">Transferase</keyword>
<accession>A0A1X7RXU3</accession>
<dbReference type="GO" id="GO:0034605">
    <property type="term" value="P:cellular response to heat"/>
    <property type="evidence" value="ECO:0007669"/>
    <property type="project" value="TreeGrafter"/>
</dbReference>
<dbReference type="GO" id="GO:0004805">
    <property type="term" value="F:trehalose-phosphatase activity"/>
    <property type="evidence" value="ECO:0007669"/>
    <property type="project" value="TreeGrafter"/>
</dbReference>
<feature type="region of interest" description="Disordered" evidence="8">
    <location>
        <begin position="518"/>
        <end position="637"/>
    </location>
</feature>
<reference evidence="9 10" key="1">
    <citation type="submission" date="2016-06" db="EMBL/GenBank/DDBJ databases">
        <authorList>
            <person name="Kjaerup R.B."/>
            <person name="Dalgaard T.S."/>
            <person name="Juul-Madsen H.R."/>
        </authorList>
    </citation>
    <scope>NUCLEOTIDE SEQUENCE [LARGE SCALE GENOMIC DNA]</scope>
</reference>
<dbReference type="EMBL" id="LT853697">
    <property type="protein sequence ID" value="SMQ52080.1"/>
    <property type="molecule type" value="Genomic_DNA"/>
</dbReference>
<dbReference type="AlphaFoldDB" id="A0A1X7RXU3"/>
<dbReference type="Proteomes" id="UP000215127">
    <property type="component" value="Chromosome 6"/>
</dbReference>
<evidence type="ECO:0000313" key="9">
    <source>
        <dbReference type="EMBL" id="SMQ52080.1"/>
    </source>
</evidence>
<dbReference type="GO" id="GO:0003825">
    <property type="term" value="F:alpha,alpha-trehalose-phosphate synthase (UDP-forming) activity"/>
    <property type="evidence" value="ECO:0007669"/>
    <property type="project" value="UniProtKB-EC"/>
</dbReference>
<dbReference type="SUPFAM" id="SSF53756">
    <property type="entry name" value="UDP-Glycosyltransferase/glycogen phosphorylase"/>
    <property type="match status" value="1"/>
</dbReference>
<dbReference type="STRING" id="1276538.A0A1X7RXU3"/>
<feature type="compositionally biased region" description="Basic and acidic residues" evidence="8">
    <location>
        <begin position="565"/>
        <end position="575"/>
    </location>
</feature>
<name>A0A1X7RXU3_ZYMT9</name>
<evidence type="ECO:0000256" key="5">
    <source>
        <dbReference type="ARBA" id="ARBA00024331"/>
    </source>
</evidence>
<proteinExistence type="inferred from homology"/>
<feature type="compositionally biased region" description="Polar residues" evidence="8">
    <location>
        <begin position="626"/>
        <end position="637"/>
    </location>
</feature>
<dbReference type="FunFam" id="3.40.50.2000:FF:000035">
    <property type="entry name" value="Trehalose-6-phosphate synthase"/>
    <property type="match status" value="1"/>
</dbReference>
<dbReference type="PANTHER" id="PTHR10788">
    <property type="entry name" value="TREHALOSE-6-PHOSPHATE SYNTHASE"/>
    <property type="match status" value="1"/>
</dbReference>
<sequence>MSSARLEGERRLRLTKLDPCHPITSTNMPSFDEAPLPKGRLLLVSNRLPITIKRSDEGHYDFSMSSGGLVAGLSGLSKSTKFQWYGWPGVQLPEDEIPHVKQRLNDEFSATPIFMSDDLSDRHYNGFSNSILWPLFHYHPGEITFDESAWDGYVEANRLFAKEIAKDVQDNDLVWVHDYHLMLLPAMLREEINKGPNKRKNVKLGFFLHTPFPSSEIYRILPVRNEILQGVLHCDLIGFHTYDYARHFLSSCARILGLATTPNGVEFQNKLISVGAFPIGIDPEKFVSGLQQESVVRRVEALKKKFEGVKIIVGVDRLDYIKGVPQKLHALEVFLTEHPEWIGKVVLVQVAVPSRQDVEEYQNLRAVVNELVGRINGKFGTIEFMPIHFMHKSVSFDELAALYSISDVCLVSSTRDGMNLVSYEYIACQRERHGVLILSEFTGAAQSLNGALVVNPWNTEELADAIHDAVTMGDEQRAINYEKLAKYVGKYTSAWWGESFVSELTRISEAAEKKARAKETEEAVLSDEESEAGKNGSNGNGGGDALPKNHHTPLADPEGGAAAEGKGDEDKNTEQDHDDEDDGGLALRVRSRGVDGAEEDGNGEKGAAANSAHGAKGPTGVEGGKSRTNQVTARWEA</sequence>
<evidence type="ECO:0000256" key="3">
    <source>
        <dbReference type="ARBA" id="ARBA00022676"/>
    </source>
</evidence>
<evidence type="ECO:0000256" key="8">
    <source>
        <dbReference type="SAM" id="MobiDB-lite"/>
    </source>
</evidence>